<accession>A0AAN8Y9E8</accession>
<keyword evidence="2" id="KW-1185">Reference proteome</keyword>
<dbReference type="SUPFAM" id="SSF54518">
    <property type="entry name" value="Tubby C-terminal domain-like"/>
    <property type="match status" value="1"/>
</dbReference>
<evidence type="ECO:0000313" key="2">
    <source>
        <dbReference type="Proteomes" id="UP001371456"/>
    </source>
</evidence>
<proteinExistence type="predicted"/>
<organism evidence="1 2">
    <name type="scientific">Solanum bulbocastanum</name>
    <name type="common">Wild potato</name>
    <dbReference type="NCBI Taxonomy" id="147425"/>
    <lineage>
        <taxon>Eukaryota</taxon>
        <taxon>Viridiplantae</taxon>
        <taxon>Streptophyta</taxon>
        <taxon>Embryophyta</taxon>
        <taxon>Tracheophyta</taxon>
        <taxon>Spermatophyta</taxon>
        <taxon>Magnoliopsida</taxon>
        <taxon>eudicotyledons</taxon>
        <taxon>Gunneridae</taxon>
        <taxon>Pentapetalae</taxon>
        <taxon>asterids</taxon>
        <taxon>lamiids</taxon>
        <taxon>Solanales</taxon>
        <taxon>Solanaceae</taxon>
        <taxon>Solanoideae</taxon>
        <taxon>Solaneae</taxon>
        <taxon>Solanum</taxon>
    </lineage>
</organism>
<dbReference type="InterPro" id="IPR025659">
    <property type="entry name" value="Tubby-like_C"/>
</dbReference>
<protein>
    <submittedName>
        <fullName evidence="1">Uncharacterized protein</fullName>
    </submittedName>
</protein>
<gene>
    <name evidence="1" type="ORF">RDI58_023577</name>
</gene>
<evidence type="ECO:0000313" key="1">
    <source>
        <dbReference type="EMBL" id="KAK6781393.1"/>
    </source>
</evidence>
<comment type="caution">
    <text evidence="1">The sequence shown here is derived from an EMBL/GenBank/DDBJ whole genome shotgun (WGS) entry which is preliminary data.</text>
</comment>
<dbReference type="Proteomes" id="UP001371456">
    <property type="component" value="Unassembled WGS sequence"/>
</dbReference>
<sequence>MKNMNGNFVFKVKGISFGWHDKRVVLDALIP</sequence>
<reference evidence="1 2" key="1">
    <citation type="submission" date="2024-02" db="EMBL/GenBank/DDBJ databases">
        <title>de novo genome assembly of Solanum bulbocastanum strain 11H21.</title>
        <authorList>
            <person name="Hosaka A.J."/>
        </authorList>
    </citation>
    <scope>NUCLEOTIDE SEQUENCE [LARGE SCALE GENOMIC DNA]</scope>
    <source>
        <tissue evidence="1">Young leaves</tissue>
    </source>
</reference>
<dbReference type="AlphaFoldDB" id="A0AAN8Y9E8"/>
<dbReference type="EMBL" id="JBANQN010000009">
    <property type="protein sequence ID" value="KAK6781393.1"/>
    <property type="molecule type" value="Genomic_DNA"/>
</dbReference>
<name>A0AAN8Y9E8_SOLBU</name>